<sequence>MDRPGCDDRRGVIPLSTEVEIIIIECLEEVLQHLTRKRGDWSPGVQPTSCCIMGNKNNKQLTPPLSSKLTAKGVVEQLQEDVTCSICLDVLDDPVSIECGHNFCRVCLLAHWSRVSAWGYQCPECRAPCSRNRMTPDTRVKSLVEKIRELPCEEMPQGPWRTSPEQGPEVQPELGRPVQLVHLDEEGGLILDEEALSSCLEQGRVGDAPVCLVSIIGEQRRGKSFLLNYLLRRLRSLDVKDASWLGREEEPLEGFAWRVGTHSVTKGLWAWSQPFWVPSERGKVAVLLVDTEGSMDIARDMETGIKLSALSMLLGSYQILNVSSQLKDPDLDYLEMFLHVAEVVGEEYGLKPIQHLDLLVRDWSSSLVLGADGGKEYLSDVRQMLEAMSPVKHPKTLDALSRSSTRCYLMPFPGKGIMTGSQGCLRDMDEDFRDSLREYVGSLVGSAGRHIRRDRCGKLLTGTQLAARMKRFSDLMKKHCFGFSSPCQMKVAFHNQRVIDTTRRDHATFLKEKVDDSQNLIKCLKVMPSKMAEQFAERRRQLLWQCQTDLQMSALEKEDLVTELEAELTLEDQKFLETYGKRFKNFAIGVGAGVGVLVLGPLGAAGAGIAAAAIAAEAAVALGVAEAVAIGASAGAVVGTCVGGGVGGGVGGNIAKKDSERAKAASVGREEGDSAEDLSDDKPLI</sequence>
<dbReference type="GO" id="GO:0008270">
    <property type="term" value="F:zinc ion binding"/>
    <property type="evidence" value="ECO:0007669"/>
    <property type="project" value="UniProtKB-KW"/>
</dbReference>
<dbReference type="SUPFAM" id="SSF57850">
    <property type="entry name" value="RING/U-box"/>
    <property type="match status" value="1"/>
</dbReference>
<dbReference type="InterPro" id="IPR017907">
    <property type="entry name" value="Znf_RING_CS"/>
</dbReference>
<keyword evidence="3 6" id="KW-0863">Zinc-finger</keyword>
<evidence type="ECO:0000256" key="8">
    <source>
        <dbReference type="SAM" id="MobiDB-lite"/>
    </source>
</evidence>
<dbReference type="GO" id="GO:0003924">
    <property type="term" value="F:GTPase activity"/>
    <property type="evidence" value="ECO:0007669"/>
    <property type="project" value="InterPro"/>
</dbReference>
<evidence type="ECO:0000256" key="6">
    <source>
        <dbReference type="PROSITE-ProRule" id="PRU00175"/>
    </source>
</evidence>
<dbReference type="InterPro" id="IPR027417">
    <property type="entry name" value="P-loop_NTPase"/>
</dbReference>
<evidence type="ECO:0000259" key="9">
    <source>
        <dbReference type="PROSITE" id="PS50089"/>
    </source>
</evidence>
<keyword evidence="2" id="KW-0547">Nucleotide-binding</keyword>
<dbReference type="Pfam" id="PF15227">
    <property type="entry name" value="zf-C3HC4_4"/>
    <property type="match status" value="1"/>
</dbReference>
<feature type="domain" description="RING-type" evidence="9">
    <location>
        <begin position="84"/>
        <end position="126"/>
    </location>
</feature>
<dbReference type="InterPro" id="IPR030386">
    <property type="entry name" value="G_GB1_RHD3_dom"/>
</dbReference>
<protein>
    <recommendedName>
        <fullName evidence="13">RING finger protein 112</fullName>
    </recommendedName>
</protein>
<evidence type="ECO:0000256" key="7">
    <source>
        <dbReference type="PROSITE-ProRule" id="PRU01052"/>
    </source>
</evidence>
<dbReference type="AlphaFoldDB" id="A0A8C8RKY1"/>
<evidence type="ECO:0000259" key="10">
    <source>
        <dbReference type="PROSITE" id="PS51715"/>
    </source>
</evidence>
<keyword evidence="4" id="KW-0862">Zinc</keyword>
<accession>A0A8C8RKY1</accession>
<dbReference type="SMART" id="SM00184">
    <property type="entry name" value="RING"/>
    <property type="match status" value="1"/>
</dbReference>
<evidence type="ECO:0008006" key="13">
    <source>
        <dbReference type="Google" id="ProtNLM"/>
    </source>
</evidence>
<comment type="similarity">
    <text evidence="7">Belongs to the TRAFAC class dynamin-like GTPase superfamily. GB1/RHD3 GTPase family.</text>
</comment>
<name>A0A8C8RKY1_9SAUR</name>
<keyword evidence="1" id="KW-0479">Metal-binding</keyword>
<dbReference type="Gene3D" id="3.40.50.300">
    <property type="entry name" value="P-loop containing nucleotide triphosphate hydrolases"/>
    <property type="match status" value="1"/>
</dbReference>
<feature type="region of interest" description="Disordered" evidence="8">
    <location>
        <begin position="653"/>
        <end position="685"/>
    </location>
</feature>
<evidence type="ECO:0000313" key="11">
    <source>
        <dbReference type="Ensembl" id="ENSPCEP00000007324.1"/>
    </source>
</evidence>
<proteinExistence type="inferred from homology"/>
<dbReference type="SUPFAM" id="SSF52540">
    <property type="entry name" value="P-loop containing nucleoside triphosphate hydrolases"/>
    <property type="match status" value="1"/>
</dbReference>
<organism evidence="11 12">
    <name type="scientific">Pelusios castaneus</name>
    <name type="common">West African mud turtle</name>
    <dbReference type="NCBI Taxonomy" id="367368"/>
    <lineage>
        <taxon>Eukaryota</taxon>
        <taxon>Metazoa</taxon>
        <taxon>Chordata</taxon>
        <taxon>Craniata</taxon>
        <taxon>Vertebrata</taxon>
        <taxon>Euteleostomi</taxon>
        <taxon>Archelosauria</taxon>
        <taxon>Testudinata</taxon>
        <taxon>Testudines</taxon>
        <taxon>Pleurodira</taxon>
        <taxon>Pelomedusidae</taxon>
        <taxon>Pelusios</taxon>
    </lineage>
</organism>
<keyword evidence="5" id="KW-0342">GTP-binding</keyword>
<dbReference type="InterPro" id="IPR001841">
    <property type="entry name" value="Znf_RING"/>
</dbReference>
<feature type="compositionally biased region" description="Basic and acidic residues" evidence="8">
    <location>
        <begin position="655"/>
        <end position="672"/>
    </location>
</feature>
<evidence type="ECO:0000313" key="12">
    <source>
        <dbReference type="Proteomes" id="UP000694393"/>
    </source>
</evidence>
<evidence type="ECO:0000256" key="3">
    <source>
        <dbReference type="ARBA" id="ARBA00022771"/>
    </source>
</evidence>
<evidence type="ECO:0000256" key="5">
    <source>
        <dbReference type="ARBA" id="ARBA00023134"/>
    </source>
</evidence>
<keyword evidence="12" id="KW-1185">Reference proteome</keyword>
<dbReference type="Gene3D" id="3.30.40.10">
    <property type="entry name" value="Zinc/RING finger domain, C3HC4 (zinc finger)"/>
    <property type="match status" value="1"/>
</dbReference>
<reference evidence="11" key="2">
    <citation type="submission" date="2025-09" db="UniProtKB">
        <authorList>
            <consortium name="Ensembl"/>
        </authorList>
    </citation>
    <scope>IDENTIFICATION</scope>
</reference>
<reference evidence="11" key="1">
    <citation type="submission" date="2025-08" db="UniProtKB">
        <authorList>
            <consortium name="Ensembl"/>
        </authorList>
    </citation>
    <scope>IDENTIFICATION</scope>
</reference>
<evidence type="ECO:0000256" key="2">
    <source>
        <dbReference type="ARBA" id="ARBA00022741"/>
    </source>
</evidence>
<dbReference type="InterPro" id="IPR015894">
    <property type="entry name" value="Guanylate-bd_N"/>
</dbReference>
<dbReference type="Pfam" id="PF02263">
    <property type="entry name" value="GBP"/>
    <property type="match status" value="1"/>
</dbReference>
<evidence type="ECO:0000256" key="4">
    <source>
        <dbReference type="ARBA" id="ARBA00022833"/>
    </source>
</evidence>
<dbReference type="PROSITE" id="PS51715">
    <property type="entry name" value="G_GB1_RHD3"/>
    <property type="match status" value="1"/>
</dbReference>
<dbReference type="GO" id="GO:0005525">
    <property type="term" value="F:GTP binding"/>
    <property type="evidence" value="ECO:0007669"/>
    <property type="project" value="UniProtKB-KW"/>
</dbReference>
<dbReference type="Ensembl" id="ENSPCET00000007586.1">
    <property type="protein sequence ID" value="ENSPCEP00000007324.1"/>
    <property type="gene ID" value="ENSPCEG00000005854.1"/>
</dbReference>
<dbReference type="PROSITE" id="PS00518">
    <property type="entry name" value="ZF_RING_1"/>
    <property type="match status" value="1"/>
</dbReference>
<dbReference type="PANTHER" id="PTHR10751">
    <property type="entry name" value="GUANYLATE BINDING PROTEIN"/>
    <property type="match status" value="1"/>
</dbReference>
<feature type="domain" description="GB1/RHD3-type G" evidence="10">
    <location>
        <begin position="207"/>
        <end position="448"/>
    </location>
</feature>
<evidence type="ECO:0000256" key="1">
    <source>
        <dbReference type="ARBA" id="ARBA00022723"/>
    </source>
</evidence>
<dbReference type="InterPro" id="IPR013083">
    <property type="entry name" value="Znf_RING/FYVE/PHD"/>
</dbReference>
<dbReference type="PROSITE" id="PS50089">
    <property type="entry name" value="ZF_RING_2"/>
    <property type="match status" value="1"/>
</dbReference>
<dbReference type="Proteomes" id="UP000694393">
    <property type="component" value="Unplaced"/>
</dbReference>